<keyword evidence="2" id="KW-0812">Transmembrane</keyword>
<protein>
    <submittedName>
        <fullName evidence="5">Uncharacterized protein</fullName>
    </submittedName>
</protein>
<proteinExistence type="predicted"/>
<dbReference type="RefSeq" id="WP_010761954.1">
    <property type="nucleotide sequence ID" value="NZ_KB946316.1"/>
</dbReference>
<dbReference type="Pfam" id="PF11797">
    <property type="entry name" value="WxLIP_HBD"/>
    <property type="match status" value="1"/>
</dbReference>
<keyword evidence="2" id="KW-0472">Membrane</keyword>
<dbReference type="InterPro" id="IPR021759">
    <property type="entry name" value="WxLIP_HBD"/>
</dbReference>
<comment type="caution">
    <text evidence="5">The sequence shown here is derived from an EMBL/GenBank/DDBJ whole genome shotgun (WGS) entry which is preliminary data.</text>
</comment>
<keyword evidence="8" id="KW-1185">Reference proteome</keyword>
<evidence type="ECO:0000259" key="3">
    <source>
        <dbReference type="Pfam" id="PF06030"/>
    </source>
</evidence>
<evidence type="ECO:0000313" key="5">
    <source>
        <dbReference type="EMBL" id="EOH96794.1"/>
    </source>
</evidence>
<accession>R2T970</accession>
<dbReference type="OrthoDB" id="2148359at2"/>
<keyword evidence="2" id="KW-1133">Transmembrane helix</keyword>
<reference evidence="6 8" key="2">
    <citation type="submission" date="2013-03" db="EMBL/GenBank/DDBJ databases">
        <title>The Genome Sequence of Enterococcus haemoperoxidus BAA-382 (PacBio/Illumina hybrid assembly).</title>
        <authorList>
            <consortium name="The Broad Institute Genomics Platform"/>
            <consortium name="The Broad Institute Genome Sequencing Center for Infectious Disease"/>
            <person name="Earl A."/>
            <person name="Russ C."/>
            <person name="Gilmore M."/>
            <person name="Surin D."/>
            <person name="Walker B."/>
            <person name="Young S."/>
            <person name="Zeng Q."/>
            <person name="Gargeya S."/>
            <person name="Fitzgerald M."/>
            <person name="Haas B."/>
            <person name="Abouelleil A."/>
            <person name="Allen A.W."/>
            <person name="Alvarado L."/>
            <person name="Arachchi H.M."/>
            <person name="Berlin A.M."/>
            <person name="Chapman S.B."/>
            <person name="Gainer-Dewar J."/>
            <person name="Goldberg J."/>
            <person name="Griggs A."/>
            <person name="Gujja S."/>
            <person name="Hansen M."/>
            <person name="Howarth C."/>
            <person name="Imamovic A."/>
            <person name="Ireland A."/>
            <person name="Larimer J."/>
            <person name="McCowan C."/>
            <person name="Murphy C."/>
            <person name="Pearson M."/>
            <person name="Poon T.W."/>
            <person name="Priest M."/>
            <person name="Roberts A."/>
            <person name="Saif S."/>
            <person name="Shea T."/>
            <person name="Sisk P."/>
            <person name="Sykes S."/>
            <person name="Wortman J."/>
            <person name="Nusbaum C."/>
            <person name="Birren B."/>
        </authorList>
    </citation>
    <scope>NUCLEOTIDE SEQUENCE [LARGE SCALE GENOMIC DNA]</scope>
    <source>
        <strain evidence="6 8">ATCC BAA-382</strain>
    </source>
</reference>
<sequence>MKKSFLIYLMIILYIGTNLYFFPTTGLATEDEGSGFTYKIIQPENQHNKAVGYYDLRMTPGQEQTITIKMNNSSSEEITVEVALNSAKTNTNGVIEYGPSKLEKDKSLKYDFADLVKGEKTVKIPANQSIDYQLNIKMPDSQYDGVISGGIYMIQKGQTESQEAMIKNEYGYLVGMILTETDTALKPELKLNTVFAEQQNYRNAVFINYSNTKPVYVDDMTVDVQIMKKGSDEVLYDTKQNKMRMAPNSQINFPVLMNGEKMVAGDYRAHILVTTENNGKWEWEQEFKITDEEADKFNQEDVSLLQESRVNWTTIMLIVSGVLGLTVILFFVVRFFRKKNKKKAKKKKSVSKKNKGTKKR</sequence>
<evidence type="ECO:0000313" key="7">
    <source>
        <dbReference type="Proteomes" id="UP000013858"/>
    </source>
</evidence>
<dbReference type="AlphaFoldDB" id="R2T970"/>
<dbReference type="PATRIC" id="fig|1158608.3.peg.1729"/>
<dbReference type="Proteomes" id="UP000014197">
    <property type="component" value="Unassembled WGS sequence"/>
</dbReference>
<feature type="domain" description="WxL Interacting Protein peptidoglycan binding" evidence="3">
    <location>
        <begin position="36"/>
        <end position="154"/>
    </location>
</feature>
<gene>
    <name evidence="6" type="ORF">I583_02718</name>
    <name evidence="5" type="ORF">UAW_01752</name>
</gene>
<evidence type="ECO:0000256" key="2">
    <source>
        <dbReference type="SAM" id="Phobius"/>
    </source>
</evidence>
<reference evidence="5 7" key="1">
    <citation type="submission" date="2013-02" db="EMBL/GenBank/DDBJ databases">
        <title>The Genome Sequence of Enterococcus haemoperoxidus BAA-382.</title>
        <authorList>
            <consortium name="The Broad Institute Genome Sequencing Platform"/>
            <consortium name="The Broad Institute Genome Sequencing Center for Infectious Disease"/>
            <person name="Earl A.M."/>
            <person name="Gilmore M.S."/>
            <person name="Lebreton F."/>
            <person name="Walker B."/>
            <person name="Young S.K."/>
            <person name="Zeng Q."/>
            <person name="Gargeya S."/>
            <person name="Fitzgerald M."/>
            <person name="Haas B."/>
            <person name="Abouelleil A."/>
            <person name="Alvarado L."/>
            <person name="Arachchi H.M."/>
            <person name="Berlin A.M."/>
            <person name="Chapman S.B."/>
            <person name="Dewar J."/>
            <person name="Goldberg J."/>
            <person name="Griggs A."/>
            <person name="Gujja S."/>
            <person name="Hansen M."/>
            <person name="Howarth C."/>
            <person name="Imamovic A."/>
            <person name="Larimer J."/>
            <person name="McCowan C."/>
            <person name="Murphy C."/>
            <person name="Neiman D."/>
            <person name="Pearson M."/>
            <person name="Priest M."/>
            <person name="Roberts A."/>
            <person name="Saif S."/>
            <person name="Shea T."/>
            <person name="Sisk P."/>
            <person name="Sykes S."/>
            <person name="Wortman J."/>
            <person name="Nusbaum C."/>
            <person name="Birren B."/>
        </authorList>
    </citation>
    <scope>NUCLEOTIDE SEQUENCE [LARGE SCALE GENOMIC DNA]</scope>
    <source>
        <strain evidence="5 7">ATCC BAA-382</strain>
    </source>
</reference>
<dbReference type="eggNOG" id="COG4072">
    <property type="taxonomic scope" value="Bacteria"/>
</dbReference>
<feature type="domain" description="WxL Interacting Protein host binding" evidence="4">
    <location>
        <begin position="162"/>
        <end position="299"/>
    </location>
</feature>
<feature type="transmembrane region" description="Helical" evidence="2">
    <location>
        <begin position="312"/>
        <end position="336"/>
    </location>
</feature>
<dbReference type="Proteomes" id="UP000013858">
    <property type="component" value="Unassembled WGS sequence"/>
</dbReference>
<evidence type="ECO:0000313" key="8">
    <source>
        <dbReference type="Proteomes" id="UP000014197"/>
    </source>
</evidence>
<feature type="region of interest" description="Disordered" evidence="1">
    <location>
        <begin position="341"/>
        <end position="360"/>
    </location>
</feature>
<evidence type="ECO:0000313" key="6">
    <source>
        <dbReference type="EMBL" id="EOT60083.1"/>
    </source>
</evidence>
<evidence type="ECO:0000256" key="1">
    <source>
        <dbReference type="SAM" id="MobiDB-lite"/>
    </source>
</evidence>
<dbReference type="STRING" id="155618.RV06_GL001589"/>
<dbReference type="EMBL" id="ASVY01000003">
    <property type="protein sequence ID" value="EOT60083.1"/>
    <property type="molecule type" value="Genomic_DNA"/>
</dbReference>
<dbReference type="Pfam" id="PF06030">
    <property type="entry name" value="WxLIP_PGBD"/>
    <property type="match status" value="1"/>
</dbReference>
<evidence type="ECO:0000259" key="4">
    <source>
        <dbReference type="Pfam" id="PF11797"/>
    </source>
</evidence>
<dbReference type="EMBL" id="AJAR01000015">
    <property type="protein sequence ID" value="EOH96794.1"/>
    <property type="molecule type" value="Genomic_DNA"/>
</dbReference>
<organism evidence="5 7">
    <name type="scientific">Enterococcus haemoperoxidus ATCC BAA-382</name>
    <dbReference type="NCBI Taxonomy" id="1158608"/>
    <lineage>
        <taxon>Bacteria</taxon>
        <taxon>Bacillati</taxon>
        <taxon>Bacillota</taxon>
        <taxon>Bacilli</taxon>
        <taxon>Lactobacillales</taxon>
        <taxon>Enterococcaceae</taxon>
        <taxon>Enterococcus</taxon>
    </lineage>
</organism>
<feature type="transmembrane region" description="Helical" evidence="2">
    <location>
        <begin position="5"/>
        <end position="22"/>
    </location>
</feature>
<dbReference type="InterPro" id="IPR010317">
    <property type="entry name" value="WxLIP_PGBD"/>
</dbReference>
<name>R2T970_9ENTE</name>